<dbReference type="InterPro" id="IPR012337">
    <property type="entry name" value="RNaseH-like_sf"/>
</dbReference>
<organism evidence="2 3">
    <name type="scientific">Candidatus Ryanbacteria bacterium RIFCSPLOWO2_02_FULL_47_14</name>
    <dbReference type="NCBI Taxonomy" id="1802129"/>
    <lineage>
        <taxon>Bacteria</taxon>
        <taxon>Candidatus Ryaniibacteriota</taxon>
    </lineage>
</organism>
<evidence type="ECO:0000313" key="2">
    <source>
        <dbReference type="EMBL" id="OGZ56289.1"/>
    </source>
</evidence>
<dbReference type="Pfam" id="PF13482">
    <property type="entry name" value="RNase_H_2"/>
    <property type="match status" value="1"/>
</dbReference>
<proteinExistence type="predicted"/>
<dbReference type="AlphaFoldDB" id="A0A1G2H1P9"/>
<evidence type="ECO:0000259" key="1">
    <source>
        <dbReference type="Pfam" id="PF13482"/>
    </source>
</evidence>
<dbReference type="SUPFAM" id="SSF53098">
    <property type="entry name" value="Ribonuclease H-like"/>
    <property type="match status" value="1"/>
</dbReference>
<accession>A0A1G2H1P9</accession>
<comment type="caution">
    <text evidence="2">The sequence shown here is derived from an EMBL/GenBank/DDBJ whole genome shotgun (WGS) entry which is preliminary data.</text>
</comment>
<protein>
    <recommendedName>
        <fullName evidence="1">YprB ribonuclease H-like domain-containing protein</fullName>
    </recommendedName>
</protein>
<gene>
    <name evidence="2" type="ORF">A3J04_04265</name>
</gene>
<evidence type="ECO:0000313" key="3">
    <source>
        <dbReference type="Proteomes" id="UP000177954"/>
    </source>
</evidence>
<dbReference type="GO" id="GO:0003676">
    <property type="term" value="F:nucleic acid binding"/>
    <property type="evidence" value="ECO:0007669"/>
    <property type="project" value="InterPro"/>
</dbReference>
<dbReference type="Gene3D" id="3.30.420.10">
    <property type="entry name" value="Ribonuclease H-like superfamily/Ribonuclease H"/>
    <property type="match status" value="1"/>
</dbReference>
<dbReference type="STRING" id="1802129.A3J04_04265"/>
<dbReference type="InterPro" id="IPR038720">
    <property type="entry name" value="YprB_RNase_H-like_dom"/>
</dbReference>
<dbReference type="EMBL" id="MHNZ01000020">
    <property type="protein sequence ID" value="OGZ56289.1"/>
    <property type="molecule type" value="Genomic_DNA"/>
</dbReference>
<dbReference type="InterPro" id="IPR036397">
    <property type="entry name" value="RNaseH_sf"/>
</dbReference>
<feature type="domain" description="YprB ribonuclease H-like" evidence="1">
    <location>
        <begin position="19"/>
        <end position="153"/>
    </location>
</feature>
<name>A0A1G2H1P9_9BACT</name>
<reference evidence="2 3" key="1">
    <citation type="journal article" date="2016" name="Nat. Commun.">
        <title>Thousands of microbial genomes shed light on interconnected biogeochemical processes in an aquifer system.</title>
        <authorList>
            <person name="Anantharaman K."/>
            <person name="Brown C.T."/>
            <person name="Hug L.A."/>
            <person name="Sharon I."/>
            <person name="Castelle C.J."/>
            <person name="Probst A.J."/>
            <person name="Thomas B.C."/>
            <person name="Singh A."/>
            <person name="Wilkins M.J."/>
            <person name="Karaoz U."/>
            <person name="Brodie E.L."/>
            <person name="Williams K.H."/>
            <person name="Hubbard S.S."/>
            <person name="Banfield J.F."/>
        </authorList>
    </citation>
    <scope>NUCLEOTIDE SEQUENCE [LARGE SCALE GENOMIC DNA]</scope>
</reference>
<dbReference type="Proteomes" id="UP000177954">
    <property type="component" value="Unassembled WGS sequence"/>
</dbReference>
<sequence length="196" mass="22373">MNAIVLDLETEKEFREVGGKHNIHLLGISVVGIYEYAHDRFVAYERPEFGELEPLLVAADFLIGFNINHFDLPVLAPHVHFDVKSLRVLDLMGDVEKALGFRVSLDNLCQATLGARKSGNGLEALWWWRQGMKDKVREYCLSDVRLTRDLYEHGKNKGFILADTRDRGRVRIPVTWGAVLPEKKEIQGAYVQRSLI</sequence>